<dbReference type="HAMAP" id="MF_00454">
    <property type="entry name" value="FluC"/>
    <property type="match status" value="1"/>
</dbReference>
<evidence type="ECO:0000256" key="8">
    <source>
        <dbReference type="ARBA" id="ARBA00035585"/>
    </source>
</evidence>
<keyword evidence="10" id="KW-0813">Transport</keyword>
<evidence type="ECO:0000256" key="6">
    <source>
        <dbReference type="ARBA" id="ARBA00023303"/>
    </source>
</evidence>
<comment type="caution">
    <text evidence="11">The sequence shown here is derived from an EMBL/GenBank/DDBJ whole genome shotgun (WGS) entry which is preliminary data.</text>
</comment>
<organism evidence="11 12">
    <name type="scientific">Sporosarcina quadrami</name>
    <dbReference type="NCBI Taxonomy" id="2762234"/>
    <lineage>
        <taxon>Bacteria</taxon>
        <taxon>Bacillati</taxon>
        <taxon>Bacillota</taxon>
        <taxon>Bacilli</taxon>
        <taxon>Bacillales</taxon>
        <taxon>Caryophanaceae</taxon>
        <taxon>Sporosarcina</taxon>
    </lineage>
</organism>
<protein>
    <recommendedName>
        <fullName evidence="10">Fluoride-specific ion channel FluC</fullName>
    </recommendedName>
</protein>
<comment type="subcellular location">
    <subcellularLocation>
        <location evidence="1 10">Cell membrane</location>
        <topology evidence="1 10">Multi-pass membrane protein</topology>
    </subcellularLocation>
</comment>
<dbReference type="Pfam" id="PF02537">
    <property type="entry name" value="CRCB"/>
    <property type="match status" value="1"/>
</dbReference>
<evidence type="ECO:0000256" key="10">
    <source>
        <dbReference type="HAMAP-Rule" id="MF_00454"/>
    </source>
</evidence>
<evidence type="ECO:0000313" key="11">
    <source>
        <dbReference type="EMBL" id="MBD7985530.1"/>
    </source>
</evidence>
<keyword evidence="3 10" id="KW-0812">Transmembrane</keyword>
<evidence type="ECO:0000256" key="9">
    <source>
        <dbReference type="ARBA" id="ARBA00049940"/>
    </source>
</evidence>
<evidence type="ECO:0000256" key="4">
    <source>
        <dbReference type="ARBA" id="ARBA00022989"/>
    </source>
</evidence>
<evidence type="ECO:0000313" key="12">
    <source>
        <dbReference type="Proteomes" id="UP000626786"/>
    </source>
</evidence>
<reference evidence="11 12" key="1">
    <citation type="submission" date="2020-08" db="EMBL/GenBank/DDBJ databases">
        <title>A Genomic Blueprint of the Chicken Gut Microbiome.</title>
        <authorList>
            <person name="Gilroy R."/>
            <person name="Ravi A."/>
            <person name="Getino M."/>
            <person name="Pursley I."/>
            <person name="Horton D.L."/>
            <person name="Alikhan N.-F."/>
            <person name="Baker D."/>
            <person name="Gharbi K."/>
            <person name="Hall N."/>
            <person name="Watson M."/>
            <person name="Adriaenssens E.M."/>
            <person name="Foster-Nyarko E."/>
            <person name="Jarju S."/>
            <person name="Secka A."/>
            <person name="Antonio M."/>
            <person name="Oren A."/>
            <person name="Chaudhuri R."/>
            <person name="La Ragione R.M."/>
            <person name="Hildebrand F."/>
            <person name="Pallen M.J."/>
        </authorList>
    </citation>
    <scope>NUCLEOTIDE SEQUENCE [LARGE SCALE GENOMIC DNA]</scope>
    <source>
        <strain evidence="11 12">Sa2YVA2</strain>
    </source>
</reference>
<proteinExistence type="inferred from homology"/>
<comment type="function">
    <text evidence="9 10">Fluoride-specific ion channel. Important for reducing fluoride concentration in the cell, thus reducing its toxicity.</text>
</comment>
<dbReference type="RefSeq" id="WP_191695358.1">
    <property type="nucleotide sequence ID" value="NZ_JACSQN010000012.1"/>
</dbReference>
<comment type="catalytic activity">
    <reaction evidence="8">
        <text>fluoride(in) = fluoride(out)</text>
        <dbReference type="Rhea" id="RHEA:76159"/>
        <dbReference type="ChEBI" id="CHEBI:17051"/>
    </reaction>
    <physiologicalReaction direction="left-to-right" evidence="8">
        <dbReference type="Rhea" id="RHEA:76160"/>
    </physiologicalReaction>
</comment>
<feature type="transmembrane region" description="Helical" evidence="10">
    <location>
        <begin position="93"/>
        <end position="116"/>
    </location>
</feature>
<dbReference type="EMBL" id="JACSQN010000012">
    <property type="protein sequence ID" value="MBD7985530.1"/>
    <property type="molecule type" value="Genomic_DNA"/>
</dbReference>
<keyword evidence="12" id="KW-1185">Reference proteome</keyword>
<evidence type="ECO:0000256" key="2">
    <source>
        <dbReference type="ARBA" id="ARBA00022475"/>
    </source>
</evidence>
<accession>A0ABR8UCI0</accession>
<dbReference type="Proteomes" id="UP000626786">
    <property type="component" value="Unassembled WGS sequence"/>
</dbReference>
<keyword evidence="2 10" id="KW-1003">Cell membrane</keyword>
<keyword evidence="4 10" id="KW-1133">Transmembrane helix</keyword>
<evidence type="ECO:0000256" key="3">
    <source>
        <dbReference type="ARBA" id="ARBA00022692"/>
    </source>
</evidence>
<gene>
    <name evidence="10" type="primary">fluC</name>
    <name evidence="10" type="synonym">crcB</name>
    <name evidence="11" type="ORF">H9649_13115</name>
</gene>
<evidence type="ECO:0000256" key="1">
    <source>
        <dbReference type="ARBA" id="ARBA00004651"/>
    </source>
</evidence>
<comment type="activity regulation">
    <text evidence="10">Na(+) is not transported, but it plays an essential structural role and its presence is essential for fluoride channel function.</text>
</comment>
<keyword evidence="10" id="KW-0479">Metal-binding</keyword>
<keyword evidence="6 10" id="KW-0407">Ion channel</keyword>
<keyword evidence="10" id="KW-0406">Ion transport</keyword>
<dbReference type="PANTHER" id="PTHR28259">
    <property type="entry name" value="FLUORIDE EXPORT PROTEIN 1-RELATED"/>
    <property type="match status" value="1"/>
</dbReference>
<feature type="transmembrane region" description="Helical" evidence="10">
    <location>
        <begin position="62"/>
        <end position="81"/>
    </location>
</feature>
<feature type="transmembrane region" description="Helical" evidence="10">
    <location>
        <begin position="36"/>
        <end position="55"/>
    </location>
</feature>
<keyword evidence="10" id="KW-0915">Sodium</keyword>
<dbReference type="InterPro" id="IPR003691">
    <property type="entry name" value="FluC"/>
</dbReference>
<comment type="similarity">
    <text evidence="7 10">Belongs to the fluoride channel Fluc/FEX (TC 1.A.43) family.</text>
</comment>
<dbReference type="PANTHER" id="PTHR28259:SF1">
    <property type="entry name" value="FLUORIDE EXPORT PROTEIN 1-RELATED"/>
    <property type="match status" value="1"/>
</dbReference>
<feature type="binding site" evidence="10">
    <location>
        <position position="73"/>
    </location>
    <ligand>
        <name>Na(+)</name>
        <dbReference type="ChEBI" id="CHEBI:29101"/>
        <note>structural</note>
    </ligand>
</feature>
<evidence type="ECO:0000256" key="7">
    <source>
        <dbReference type="ARBA" id="ARBA00035120"/>
    </source>
</evidence>
<name>A0ABR8UCI0_9BACL</name>
<evidence type="ECO:0000256" key="5">
    <source>
        <dbReference type="ARBA" id="ARBA00023136"/>
    </source>
</evidence>
<keyword evidence="5 10" id="KW-0472">Membrane</keyword>
<sequence>MKTAILVGVAGAIGAICRMTIGVLFAQVTVFPIATLIVNLIGTLLLCMLSAGAIWKITANKSIATAIMTGFLGSFTTFSAFSYETVTLFQQGAILTASLYVMGSIFGGLVIGMVGLHISRKMVEA</sequence>
<feature type="binding site" evidence="10">
    <location>
        <position position="76"/>
    </location>
    <ligand>
        <name>Na(+)</name>
        <dbReference type="ChEBI" id="CHEBI:29101"/>
        <note>structural</note>
    </ligand>
</feature>